<dbReference type="SUPFAM" id="SSF48452">
    <property type="entry name" value="TPR-like"/>
    <property type="match status" value="1"/>
</dbReference>
<dbReference type="EMBL" id="BJND01000010">
    <property type="protein sequence ID" value="GEC03951.1"/>
    <property type="molecule type" value="Genomic_DNA"/>
</dbReference>
<evidence type="ECO:0008006" key="4">
    <source>
        <dbReference type="Google" id="ProtNLM"/>
    </source>
</evidence>
<evidence type="ECO:0000313" key="3">
    <source>
        <dbReference type="Proteomes" id="UP000317881"/>
    </source>
</evidence>
<gene>
    <name evidence="2" type="ORF">SSP24_16060</name>
</gene>
<accession>A0A4Y3VED9</accession>
<evidence type="ECO:0000256" key="1">
    <source>
        <dbReference type="SAM" id="MobiDB-lite"/>
    </source>
</evidence>
<comment type="caution">
    <text evidence="2">The sequence shown here is derived from an EMBL/GenBank/DDBJ whole genome shotgun (WGS) entry which is preliminary data.</text>
</comment>
<reference evidence="2 3" key="1">
    <citation type="submission" date="2019-06" db="EMBL/GenBank/DDBJ databases">
        <title>Whole genome shotgun sequence of Streptomyces spinoverrucosus NBRC 14228.</title>
        <authorList>
            <person name="Hosoyama A."/>
            <person name="Uohara A."/>
            <person name="Ohji S."/>
            <person name="Ichikawa N."/>
        </authorList>
    </citation>
    <scope>NUCLEOTIDE SEQUENCE [LARGE SCALE GENOMIC DNA]</scope>
    <source>
        <strain evidence="2 3">NBRC 14228</strain>
    </source>
</reference>
<dbReference type="Proteomes" id="UP000317881">
    <property type="component" value="Unassembled WGS sequence"/>
</dbReference>
<sequence length="266" mass="28309">MLGEGNVAHTAMSGTGTTADDDPLQTAVWRLRSRACWADAAALLPPTTPAAALQRAALLVERCLYTEQGWEDAEDALRTAEALAHTDEERGAAACERGQLAYAATLHTVRDRADEARAALGRAAALIPPGAPGRPLLDFRRGLLAENLARSPQAALAAYRRAHAGATAHDNALLLSFTWRHLAGLALREGELAEARHGFTESLRIREELGYLVGTAPALASLADTEPEPEASRLREEARRLYRLLGGVPTWLAAHLTPPTPGAATA</sequence>
<protein>
    <recommendedName>
        <fullName evidence="4">MalT-like TPR region domain-containing protein</fullName>
    </recommendedName>
</protein>
<dbReference type="AlphaFoldDB" id="A0A4Y3VED9"/>
<evidence type="ECO:0000313" key="2">
    <source>
        <dbReference type="EMBL" id="GEC03951.1"/>
    </source>
</evidence>
<proteinExistence type="predicted"/>
<name>A0A4Y3VED9_9ACTN</name>
<organism evidence="2 3">
    <name type="scientific">Streptomyces spinoverrucosus</name>
    <dbReference type="NCBI Taxonomy" id="284043"/>
    <lineage>
        <taxon>Bacteria</taxon>
        <taxon>Bacillati</taxon>
        <taxon>Actinomycetota</taxon>
        <taxon>Actinomycetes</taxon>
        <taxon>Kitasatosporales</taxon>
        <taxon>Streptomycetaceae</taxon>
        <taxon>Streptomyces</taxon>
    </lineage>
</organism>
<dbReference type="Gene3D" id="1.25.40.10">
    <property type="entry name" value="Tetratricopeptide repeat domain"/>
    <property type="match status" value="1"/>
</dbReference>
<feature type="region of interest" description="Disordered" evidence="1">
    <location>
        <begin position="1"/>
        <end position="22"/>
    </location>
</feature>
<dbReference type="InterPro" id="IPR011990">
    <property type="entry name" value="TPR-like_helical_dom_sf"/>
</dbReference>
<keyword evidence="3" id="KW-1185">Reference proteome</keyword>